<keyword evidence="1" id="KW-0805">Transcription regulation</keyword>
<reference evidence="5 6" key="1">
    <citation type="submission" date="2022-04" db="EMBL/GenBank/DDBJ databases">
        <title>Halobacillus sp. isolated from saltern.</title>
        <authorList>
            <person name="Won M."/>
            <person name="Lee C.-M."/>
            <person name="Woen H.-Y."/>
            <person name="Kwon S.-W."/>
        </authorList>
    </citation>
    <scope>NUCLEOTIDE SEQUENCE [LARGE SCALE GENOMIC DNA]</scope>
    <source>
        <strain evidence="5 6">SSBR10-3</strain>
    </source>
</reference>
<keyword evidence="2" id="KW-0238">DNA-binding</keyword>
<evidence type="ECO:0000256" key="1">
    <source>
        <dbReference type="ARBA" id="ARBA00023015"/>
    </source>
</evidence>
<evidence type="ECO:0000256" key="3">
    <source>
        <dbReference type="ARBA" id="ARBA00023163"/>
    </source>
</evidence>
<dbReference type="RefSeq" id="WP_244708569.1">
    <property type="nucleotide sequence ID" value="NZ_CP095073.1"/>
</dbReference>
<evidence type="ECO:0000259" key="4">
    <source>
        <dbReference type="PROSITE" id="PS50949"/>
    </source>
</evidence>
<dbReference type="SUPFAM" id="SSF53822">
    <property type="entry name" value="Periplasmic binding protein-like I"/>
    <property type="match status" value="1"/>
</dbReference>
<dbReference type="SMART" id="SM00345">
    <property type="entry name" value="HTH_GNTR"/>
    <property type="match status" value="1"/>
</dbReference>
<dbReference type="InterPro" id="IPR036390">
    <property type="entry name" value="WH_DNA-bd_sf"/>
</dbReference>
<name>A0ABY4EFF8_9BACI</name>
<dbReference type="PANTHER" id="PTHR30146">
    <property type="entry name" value="LACI-RELATED TRANSCRIPTIONAL REPRESSOR"/>
    <property type="match status" value="1"/>
</dbReference>
<dbReference type="PANTHER" id="PTHR30146:SF150">
    <property type="entry name" value="ARABINOSE METABOLISM TRANSCRIPTIONAL REPRESSOR"/>
    <property type="match status" value="1"/>
</dbReference>
<dbReference type="InterPro" id="IPR028082">
    <property type="entry name" value="Peripla_BP_I"/>
</dbReference>
<dbReference type="EMBL" id="CP095073">
    <property type="protein sequence ID" value="UOQ43210.1"/>
    <property type="molecule type" value="Genomic_DNA"/>
</dbReference>
<dbReference type="CDD" id="cd01541">
    <property type="entry name" value="PBP1_AraR"/>
    <property type="match status" value="1"/>
</dbReference>
<protein>
    <submittedName>
        <fullName evidence="5">GntR family transcriptional regulator</fullName>
    </submittedName>
</protein>
<dbReference type="Pfam" id="PF00392">
    <property type="entry name" value="GntR"/>
    <property type="match status" value="1"/>
</dbReference>
<sequence>MQTKYNLIKQEIKSKILDGTYEPHQKIHSESEMMRQFSVSRHTVRLAVGELVNEGWLYRAQGAGTFCADRSNHTENKELRARKNIAIVTTYISDYIFPSIIRGAESYLSEHGYQVTLFNTNNNHDKEREYLENIISQNFDGAIIEPTKSAYSNPNINYYLNLERLNLPYVMINAYYEALEPIRVVVDDERGAYLQTEYLIKRGHRNILGFFKTDDMQGTLRMKGYLKAHREYNVPINPKHITTYSTGEKCEKPARELREKLSNKEEGPTAIICYNDELAMKLLDVLREKKINIPEDLSIVGFDNSFLAELSEVKLTSVNHPKADMGRTASKLILSLIKRKQQGKGAKEEVKSVIYTPELVERKSTKDLTSSGEDVENVN</sequence>
<evidence type="ECO:0000256" key="2">
    <source>
        <dbReference type="ARBA" id="ARBA00023125"/>
    </source>
</evidence>
<dbReference type="Gene3D" id="1.10.10.10">
    <property type="entry name" value="Winged helix-like DNA-binding domain superfamily/Winged helix DNA-binding domain"/>
    <property type="match status" value="1"/>
</dbReference>
<dbReference type="Gene3D" id="3.40.50.2300">
    <property type="match status" value="2"/>
</dbReference>
<gene>
    <name evidence="5" type="ORF">MUN89_14870</name>
</gene>
<dbReference type="InterPro" id="IPR000524">
    <property type="entry name" value="Tscrpt_reg_HTH_GntR"/>
</dbReference>
<dbReference type="Pfam" id="PF13377">
    <property type="entry name" value="Peripla_BP_3"/>
    <property type="match status" value="1"/>
</dbReference>
<dbReference type="PROSITE" id="PS50949">
    <property type="entry name" value="HTH_GNTR"/>
    <property type="match status" value="1"/>
</dbReference>
<dbReference type="InterPro" id="IPR046335">
    <property type="entry name" value="LacI/GalR-like_sensor"/>
</dbReference>
<proteinExistence type="predicted"/>
<keyword evidence="6" id="KW-1185">Reference proteome</keyword>
<dbReference type="Proteomes" id="UP000831787">
    <property type="component" value="Chromosome"/>
</dbReference>
<evidence type="ECO:0000313" key="6">
    <source>
        <dbReference type="Proteomes" id="UP000831787"/>
    </source>
</evidence>
<dbReference type="InterPro" id="IPR033532">
    <property type="entry name" value="AraR_ligand_bind_dom"/>
</dbReference>
<dbReference type="SUPFAM" id="SSF46785">
    <property type="entry name" value="Winged helix' DNA-binding domain"/>
    <property type="match status" value="1"/>
</dbReference>
<dbReference type="PRINTS" id="PR00035">
    <property type="entry name" value="HTHGNTR"/>
</dbReference>
<keyword evidence="3" id="KW-0804">Transcription</keyword>
<dbReference type="CDD" id="cd07377">
    <property type="entry name" value="WHTH_GntR"/>
    <property type="match status" value="1"/>
</dbReference>
<evidence type="ECO:0000313" key="5">
    <source>
        <dbReference type="EMBL" id="UOQ43210.1"/>
    </source>
</evidence>
<dbReference type="InterPro" id="IPR036388">
    <property type="entry name" value="WH-like_DNA-bd_sf"/>
</dbReference>
<feature type="domain" description="HTH gntR-type" evidence="4">
    <location>
        <begin position="2"/>
        <end position="70"/>
    </location>
</feature>
<organism evidence="5 6">
    <name type="scientific">Halobacillus salinarum</name>
    <dbReference type="NCBI Taxonomy" id="2932257"/>
    <lineage>
        <taxon>Bacteria</taxon>
        <taxon>Bacillati</taxon>
        <taxon>Bacillota</taxon>
        <taxon>Bacilli</taxon>
        <taxon>Bacillales</taxon>
        <taxon>Bacillaceae</taxon>
        <taxon>Halobacillus</taxon>
    </lineage>
</organism>
<accession>A0ABY4EFF8</accession>